<feature type="domain" description="SAP" evidence="1">
    <location>
        <begin position="61"/>
        <end position="95"/>
    </location>
</feature>
<organism evidence="2 3">
    <name type="scientific">Mytilus galloprovincialis</name>
    <name type="common">Mediterranean mussel</name>
    <dbReference type="NCBI Taxonomy" id="29158"/>
    <lineage>
        <taxon>Eukaryota</taxon>
        <taxon>Metazoa</taxon>
        <taxon>Spiralia</taxon>
        <taxon>Lophotrochozoa</taxon>
        <taxon>Mollusca</taxon>
        <taxon>Bivalvia</taxon>
        <taxon>Autobranchia</taxon>
        <taxon>Pteriomorphia</taxon>
        <taxon>Mytilida</taxon>
        <taxon>Mytiloidea</taxon>
        <taxon>Mytilidae</taxon>
        <taxon>Mytilinae</taxon>
        <taxon>Mytilus</taxon>
    </lineage>
</organism>
<protein>
    <recommendedName>
        <fullName evidence="1">SAP domain-containing protein</fullName>
    </recommendedName>
</protein>
<dbReference type="OrthoDB" id="6139456at2759"/>
<dbReference type="InterPro" id="IPR003034">
    <property type="entry name" value="SAP_dom"/>
</dbReference>
<dbReference type="AlphaFoldDB" id="A0A8B6HMK3"/>
<dbReference type="Pfam" id="PF02037">
    <property type="entry name" value="SAP"/>
    <property type="match status" value="1"/>
</dbReference>
<feature type="non-terminal residue" evidence="2">
    <location>
        <position position="146"/>
    </location>
</feature>
<gene>
    <name evidence="2" type="ORF">MGAL_10B083991</name>
</gene>
<keyword evidence="3" id="KW-1185">Reference proteome</keyword>
<name>A0A8B6HMK3_MYTGA</name>
<comment type="caution">
    <text evidence="2">The sequence shown here is derived from an EMBL/GenBank/DDBJ whole genome shotgun (WGS) entry which is preliminary data.</text>
</comment>
<reference evidence="2" key="1">
    <citation type="submission" date="2018-11" db="EMBL/GenBank/DDBJ databases">
        <authorList>
            <person name="Alioto T."/>
            <person name="Alioto T."/>
        </authorList>
    </citation>
    <scope>NUCLEOTIDE SEQUENCE</scope>
</reference>
<dbReference type="PROSITE" id="PS50800">
    <property type="entry name" value="SAP"/>
    <property type="match status" value="1"/>
</dbReference>
<proteinExistence type="predicted"/>
<dbReference type="Proteomes" id="UP000596742">
    <property type="component" value="Unassembled WGS sequence"/>
</dbReference>
<sequence length="146" mass="16948">PLNMLLKKANAFMEKYSLLRLTFGSIVNLLDKINLKDNDEKIGRLIRTIKGLIDKRPCFHPKQATDEQLRTELTERGKSSAGTREQMITRLLQLENKMSVRVEEQKLLSIQRPICREVKQKISEVFELSISEKLVKMADSSECEWN</sequence>
<evidence type="ECO:0000313" key="3">
    <source>
        <dbReference type="Proteomes" id="UP000596742"/>
    </source>
</evidence>
<dbReference type="EMBL" id="UYJE01010238">
    <property type="protein sequence ID" value="VDI81102.1"/>
    <property type="molecule type" value="Genomic_DNA"/>
</dbReference>
<evidence type="ECO:0000313" key="2">
    <source>
        <dbReference type="EMBL" id="VDI81102.1"/>
    </source>
</evidence>
<evidence type="ECO:0000259" key="1">
    <source>
        <dbReference type="PROSITE" id="PS50800"/>
    </source>
</evidence>
<accession>A0A8B6HMK3</accession>